<dbReference type="AlphaFoldDB" id="A0A6A4GUR3"/>
<keyword evidence="3" id="KW-1185">Reference proteome</keyword>
<reference evidence="2" key="1">
    <citation type="journal article" date="2019" name="Environ. Microbiol.">
        <title>Fungal ecological strategies reflected in gene transcription - a case study of two litter decomposers.</title>
        <authorList>
            <person name="Barbi F."/>
            <person name="Kohler A."/>
            <person name="Barry K."/>
            <person name="Baskaran P."/>
            <person name="Daum C."/>
            <person name="Fauchery L."/>
            <person name="Ihrmark K."/>
            <person name="Kuo A."/>
            <person name="LaButti K."/>
            <person name="Lipzen A."/>
            <person name="Morin E."/>
            <person name="Grigoriev I.V."/>
            <person name="Henrissat B."/>
            <person name="Lindahl B."/>
            <person name="Martin F."/>
        </authorList>
    </citation>
    <scope>NUCLEOTIDE SEQUENCE</scope>
    <source>
        <strain evidence="2">JB14</strain>
    </source>
</reference>
<proteinExistence type="predicted"/>
<sequence>MREKLELSTLYQGIYSQVDCFDQSKQQQALEAKLANKEKISDGDEQWLDQEGNLVGGEQFISELENATDYERGLGRLDEKKKGILKRLTELARGAPKVVGNKRKRPNAKEPDSLTTTKKSQIKPPEKPVFTKKHNYRARHFDPIYPNLQLTQPLVSSWVRDSLLNPESEKIMVTADESTVEEICKAVLSAQTAKEDTVINGGDDDVDNNG</sequence>
<dbReference type="EMBL" id="ML769709">
    <property type="protein sequence ID" value="KAE9389163.1"/>
    <property type="molecule type" value="Genomic_DNA"/>
</dbReference>
<accession>A0A6A4GUR3</accession>
<organism evidence="2 3">
    <name type="scientific">Gymnopus androsaceus JB14</name>
    <dbReference type="NCBI Taxonomy" id="1447944"/>
    <lineage>
        <taxon>Eukaryota</taxon>
        <taxon>Fungi</taxon>
        <taxon>Dikarya</taxon>
        <taxon>Basidiomycota</taxon>
        <taxon>Agaricomycotina</taxon>
        <taxon>Agaricomycetes</taxon>
        <taxon>Agaricomycetidae</taxon>
        <taxon>Agaricales</taxon>
        <taxon>Marasmiineae</taxon>
        <taxon>Omphalotaceae</taxon>
        <taxon>Gymnopus</taxon>
    </lineage>
</organism>
<feature type="region of interest" description="Disordered" evidence="1">
    <location>
        <begin position="95"/>
        <end position="127"/>
    </location>
</feature>
<evidence type="ECO:0000256" key="1">
    <source>
        <dbReference type="SAM" id="MobiDB-lite"/>
    </source>
</evidence>
<protein>
    <submittedName>
        <fullName evidence="2">Uncharacterized protein</fullName>
    </submittedName>
</protein>
<evidence type="ECO:0000313" key="3">
    <source>
        <dbReference type="Proteomes" id="UP000799118"/>
    </source>
</evidence>
<name>A0A6A4GUR3_9AGAR</name>
<dbReference type="OrthoDB" id="2507562at2759"/>
<dbReference type="Proteomes" id="UP000799118">
    <property type="component" value="Unassembled WGS sequence"/>
</dbReference>
<gene>
    <name evidence="2" type="ORF">BT96DRAFT_1003502</name>
</gene>
<evidence type="ECO:0000313" key="2">
    <source>
        <dbReference type="EMBL" id="KAE9389163.1"/>
    </source>
</evidence>